<accession>A0A0D1ZD87</accession>
<feature type="compositionally biased region" description="Basic and acidic residues" evidence="1">
    <location>
        <begin position="2549"/>
        <end position="2569"/>
    </location>
</feature>
<dbReference type="InterPro" id="IPR057525">
    <property type="entry name" value="UTP20_C"/>
</dbReference>
<dbReference type="EMBL" id="KN847044">
    <property type="protein sequence ID" value="KIW25721.1"/>
    <property type="molecule type" value="Genomic_DNA"/>
</dbReference>
<dbReference type="GO" id="GO:0030686">
    <property type="term" value="C:90S preribosome"/>
    <property type="evidence" value="ECO:0007669"/>
    <property type="project" value="TreeGrafter"/>
</dbReference>
<dbReference type="Pfam" id="PF07539">
    <property type="entry name" value="UTP20_N"/>
    <property type="match status" value="1"/>
</dbReference>
<keyword evidence="6" id="KW-1185">Reference proteome</keyword>
<feature type="compositionally biased region" description="Basic and acidic residues" evidence="1">
    <location>
        <begin position="2578"/>
        <end position="2599"/>
    </location>
</feature>
<dbReference type="STRING" id="569365.A0A0D1ZD87"/>
<dbReference type="InterPro" id="IPR011430">
    <property type="entry name" value="UTP20_N"/>
</dbReference>
<evidence type="ECO:0000313" key="6">
    <source>
        <dbReference type="Proteomes" id="UP000054466"/>
    </source>
</evidence>
<feature type="domain" description="U3 small nucleolar RNA-associated protein 20" evidence="3">
    <location>
        <begin position="1675"/>
        <end position="1892"/>
    </location>
</feature>
<dbReference type="InterPro" id="IPR016024">
    <property type="entry name" value="ARM-type_fold"/>
</dbReference>
<evidence type="ECO:0000259" key="4">
    <source>
        <dbReference type="Pfam" id="PF23099"/>
    </source>
</evidence>
<organism evidence="5 6">
    <name type="scientific">Cladophialophora immunda</name>
    <dbReference type="NCBI Taxonomy" id="569365"/>
    <lineage>
        <taxon>Eukaryota</taxon>
        <taxon>Fungi</taxon>
        <taxon>Dikarya</taxon>
        <taxon>Ascomycota</taxon>
        <taxon>Pezizomycotina</taxon>
        <taxon>Eurotiomycetes</taxon>
        <taxon>Chaetothyriomycetidae</taxon>
        <taxon>Chaetothyriales</taxon>
        <taxon>Herpotrichiellaceae</taxon>
        <taxon>Cladophialophora</taxon>
    </lineage>
</organism>
<dbReference type="Pfam" id="PF23099">
    <property type="entry name" value="UTP20_C"/>
    <property type="match status" value="1"/>
</dbReference>
<dbReference type="InterPro" id="IPR046523">
    <property type="entry name" value="UTP20_dom"/>
</dbReference>
<dbReference type="HOGENOM" id="CLU_000327_0_0_1"/>
<feature type="region of interest" description="Disordered" evidence="1">
    <location>
        <begin position="864"/>
        <end position="883"/>
    </location>
</feature>
<feature type="domain" description="U3 small nucleolar RNA-associated protein 20 C-terminal" evidence="4">
    <location>
        <begin position="2513"/>
        <end position="2581"/>
    </location>
</feature>
<dbReference type="GO" id="GO:0032040">
    <property type="term" value="C:small-subunit processome"/>
    <property type="evidence" value="ECO:0007669"/>
    <property type="project" value="TreeGrafter"/>
</dbReference>
<dbReference type="InterPro" id="IPR011989">
    <property type="entry name" value="ARM-like"/>
</dbReference>
<protein>
    <submittedName>
        <fullName evidence="5">Uncharacterized protein</fullName>
    </submittedName>
</protein>
<dbReference type="InterPro" id="IPR052575">
    <property type="entry name" value="SSU_processome_comp_20"/>
</dbReference>
<dbReference type="PANTHER" id="PTHR17695:SF11">
    <property type="entry name" value="SMALL SUBUNIT PROCESSOME COMPONENT 20 HOMOLOG"/>
    <property type="match status" value="1"/>
</dbReference>
<dbReference type="SUPFAM" id="SSF48371">
    <property type="entry name" value="ARM repeat"/>
    <property type="match status" value="2"/>
</dbReference>
<dbReference type="Gene3D" id="1.25.10.10">
    <property type="entry name" value="Leucine-rich Repeat Variant"/>
    <property type="match status" value="4"/>
</dbReference>
<dbReference type="Proteomes" id="UP000054466">
    <property type="component" value="Unassembled WGS sequence"/>
</dbReference>
<proteinExistence type="predicted"/>
<gene>
    <name evidence="5" type="ORF">PV07_08876</name>
</gene>
<reference evidence="5 6" key="1">
    <citation type="submission" date="2015-01" db="EMBL/GenBank/DDBJ databases">
        <title>The Genome Sequence of Cladophialophora immunda CBS83496.</title>
        <authorList>
            <consortium name="The Broad Institute Genomics Platform"/>
            <person name="Cuomo C."/>
            <person name="de Hoog S."/>
            <person name="Gorbushina A."/>
            <person name="Stielow B."/>
            <person name="Teixiera M."/>
            <person name="Abouelleil A."/>
            <person name="Chapman S.B."/>
            <person name="Priest M."/>
            <person name="Young S.K."/>
            <person name="Wortman J."/>
            <person name="Nusbaum C."/>
            <person name="Birren B."/>
        </authorList>
    </citation>
    <scope>NUCLEOTIDE SEQUENCE [LARGE SCALE GENOMIC DNA]</scope>
    <source>
        <strain evidence="5 6">CBS 83496</strain>
    </source>
</reference>
<evidence type="ECO:0000313" key="5">
    <source>
        <dbReference type="EMBL" id="KIW25721.1"/>
    </source>
</evidence>
<feature type="domain" description="U3 small nucleolar RNA-associated protein 20 N-terminal" evidence="2">
    <location>
        <begin position="887"/>
        <end position="1474"/>
    </location>
</feature>
<dbReference type="PANTHER" id="PTHR17695">
    <property type="entry name" value="SMALL SUBUNIT PROCESSOME COMPONENT 20 HOMOLOG"/>
    <property type="match status" value="1"/>
</dbReference>
<dbReference type="RefSeq" id="XP_016245937.1">
    <property type="nucleotide sequence ID" value="XM_016396081.1"/>
</dbReference>
<feature type="region of interest" description="Disordered" evidence="1">
    <location>
        <begin position="2401"/>
        <end position="2425"/>
    </location>
</feature>
<evidence type="ECO:0000256" key="1">
    <source>
        <dbReference type="SAM" id="MobiDB-lite"/>
    </source>
</evidence>
<dbReference type="GeneID" id="27348070"/>
<sequence length="2599" mass="290354">MAAISPGYRLGTSRRAKKATVSTKRHRFEPFTKRIAQLRIDPVHTVSRVRPSNNDGDDLQSFFHTSLEGWMELNLSATFTSFLTQASPLCENLPLLLHHADTIFELLVEHIEKRDELALEPLLSLLAQLAHDLDHGFEPYFPKAVQLVAQIAATDDKTEVVEWCFNCLAYIFKYLSRMLVQDLRRLLDVMMPYLSSKKDYVVRFSAESLAFLLRKAAMQFPSDKAPLRLALKHLLKGFPQQDGAAAISPYQLGVMSLCVESARGVEPQLHSCAASLVQCLLDCALPMSQQPQVQSTVDGVLVALLHETNAETILPVLGVVLDTLESSMASEEASQLSFALRLFLVVIGTQGGSSISAWKICIEAFQGVAAAAWRLNENRMHLNSRLAIIIATIVQYASSPQVYPRPALHTPAELCQNVLDSAEEHFSPREFYAFATACAELGRDRFIELVLPRLQKYIWEHWSDDEVSLYYMLERLQQNKIGFGESADARSINCPADFGDFILNQLPMKEDEDASTIEQLAGRLRFSKAALLLGSSKDTARSLDAFHNLLIHVLEDIRSDLDLRQRTVLGWGFDTYVEIAPSDDQRLKDLASLIPKMPAIVFHLPAFVHAIGRLLRKVAAVDGVESSLFDNVRYTLMQNLLSTSPSLKKGSAELLLALGGRDTMMWLAETIRLVLEILNTPYTPAHARKIAFLLRRILHQQKHIPEGSSFQDLIPFFLFGLMPCYHDQTRLEVCNFLSQMVQTTPSEETIVNLAVQWLQSPADLIQSPQEDSQVAKSTLSSFECPMLAHLDSLSSSVSDDFENSTDRFRTMIEDEHRLESPSRTPQGARSLALQVLSVMPGSAERRSRSWVPIFLAAPFSRAQLQPKPSSDASASSHTLSPDLDDHEWSLRDRKAMLALFGQFQNPSVLYRSSEVYEKLIDLLSNGNEDIRKLALQAILTWKDSVPGGYQPILLQLADGKLDASAISKWLTTDEGESSVRSVDRSTVLPVALRLVFGVIVGRSGTFGSQDARRKSLLRILLRLPESEVSLFLDIALGKLKDVKVQATAPNLASLDQAYIPEDQQYGFLRLLLSMLETFQSRFAPYGEQVVDAVVFCVAKASHQGQNAVKQTGTGALSRSIRRTGFQCLVLLFEHCQGVDWPAYLRSLFADAISPRLDIFASETSQGISGLLRLFASWAHSSDYIGYLGEYDGRVPGVMWQALTADSTPDSVKLFILNEVVLPWATLSEDGSPMPNKARDLLKIESDGLLTALAAMLERTPPRPILAAITIILPKVALFVESPQSRQSIVRLLTTLLGDDGLKIPPIVRSQLLLSVQSFLAVDATLDQSSHLQLLALISSLFNFFRDRANRQLLCDVLERLATSDEDLARIARLCSDLNAMSSERLEMIDYDRRLQAFQSIQTLKFNGNGSMYQPIIYNLLFFVRSSDDLTIRSNALECLKQVIIKSCESESSDLNDSIVSTVLPVTKKCLRHESELVRADFVTVLGLLVQHARGDKDLTNMTPLLVGNDEEASFFSNILHIQKHRRLRAIRRLVSEVEKGSINAANIVEIFIPLLKMFAHDSSTDESVQSAKGESITAIGTLLQWIDWKNFKILFRRYKNDLDVTRENQKATNRLLSCAADALISASSHRSEKSETEQDQPIPQLAVSLPEKAAVGEELRLHYIPKLAELVHYKDETEISTRLPVAVVAIKLITLLPLHEIPVLAAPVTLDIAQILRSRAQESRDAARKALCEIVLMLGPGSLQFVLREMRTALTRGYQLHVVSYTLHAILVALVSQIEHGDLDYCCDELVSVIMDDIFGAVGQEKDNQDYISSMKEVKSSKSFDSMELLARSISVLSASKLVAPIQTILSGTLSAKQVRQVDELLRRIGSGLSQNQSAGQRDVLTFAYQLIQSLYQQKNTTQVQTPTNDEKNRQRYLVSLSSASKITLTQNSALLYKLAKFALDLARSTFQRYPEVLTAENVHGFLPVIGDALVGGQEDVKISALRLLSTITKLPMTELEQDSPLYVSEAVKIVRNSSSTNEEGAQAALKLIAAILRERKSVAVKESDIAELLHRVAPDIEAPDRQGVTFNFIRAVMGRNIQLPELYDLADKIGAMMVTNQTKGARDVARGLYVHFLLDYPQSSSRWSKQQRFLMTNLEYEHPEGRQSVMEAINTLIEKMKGEPAQELIHAFFIPILLQMVNDDNEGCRQLAGVLLSRLFALADRSRLDDVFELLDNWIEQADNSKLKRLSMQAYAVLLNTDISFTEDELDQMRSNIAKTLEATKTTDEDDWELRFQSLLLLSKLVGSLPATVLTQKQAPLWSHVWSSLVHSNAWIQSTSASLIIQFFSHCVSADRSKLPLACDHGLSLGSKELLGILKTSSRILRRTTGNDDLSTQMEQILLFLGQCVNENSLSIEVNQKPSEAQEPEKSEESDLEDDVSAEGKSTRIPATQYLLDQLARTIRTETTTQTSAGLHPKKSSLRLLSNLIPVLSMPNLPNAQVNAILLPLQHMTDTNTNAPHSADPTFGATYQTLIELAHEVMEKLQKKLGDAEYVKAVTEVSKIMRERREERRTKRRIERVADPEKAARDKKRKTDRKRERSREMGRAHQKRRMEAGM</sequence>
<dbReference type="VEuPathDB" id="FungiDB:PV07_08876"/>
<name>A0A0D1ZD87_9EURO</name>
<dbReference type="Pfam" id="PF20416">
    <property type="entry name" value="UTP20"/>
    <property type="match status" value="1"/>
</dbReference>
<evidence type="ECO:0000259" key="2">
    <source>
        <dbReference type="Pfam" id="PF07539"/>
    </source>
</evidence>
<feature type="region of interest" description="Disordered" evidence="1">
    <location>
        <begin position="2549"/>
        <end position="2599"/>
    </location>
</feature>
<evidence type="ECO:0000259" key="3">
    <source>
        <dbReference type="Pfam" id="PF20416"/>
    </source>
</evidence>
<dbReference type="OrthoDB" id="360653at2759"/>